<keyword evidence="2" id="KW-1185">Reference proteome</keyword>
<proteinExistence type="predicted"/>
<name>A0ABQ2HDC6_9PSEU</name>
<gene>
    <name evidence="1" type="ORF">GCM10011609_06930</name>
</gene>
<evidence type="ECO:0000313" key="1">
    <source>
        <dbReference type="EMBL" id="GGM73748.1"/>
    </source>
</evidence>
<dbReference type="Proteomes" id="UP000597656">
    <property type="component" value="Unassembled WGS sequence"/>
</dbReference>
<organism evidence="1 2">
    <name type="scientific">Lentzea pudingi</name>
    <dbReference type="NCBI Taxonomy" id="1789439"/>
    <lineage>
        <taxon>Bacteria</taxon>
        <taxon>Bacillati</taxon>
        <taxon>Actinomycetota</taxon>
        <taxon>Actinomycetes</taxon>
        <taxon>Pseudonocardiales</taxon>
        <taxon>Pseudonocardiaceae</taxon>
        <taxon>Lentzea</taxon>
    </lineage>
</organism>
<dbReference type="EMBL" id="BMNC01000001">
    <property type="protein sequence ID" value="GGM73748.1"/>
    <property type="molecule type" value="Genomic_DNA"/>
</dbReference>
<reference evidence="2" key="1">
    <citation type="journal article" date="2019" name="Int. J. Syst. Evol. Microbiol.">
        <title>The Global Catalogue of Microorganisms (GCM) 10K type strain sequencing project: providing services to taxonomists for standard genome sequencing and annotation.</title>
        <authorList>
            <consortium name="The Broad Institute Genomics Platform"/>
            <consortium name="The Broad Institute Genome Sequencing Center for Infectious Disease"/>
            <person name="Wu L."/>
            <person name="Ma J."/>
        </authorList>
    </citation>
    <scope>NUCLEOTIDE SEQUENCE [LARGE SCALE GENOMIC DNA]</scope>
    <source>
        <strain evidence="2">CGMCC 4.7319</strain>
    </source>
</reference>
<sequence length="212" mass="23795">MLVALRHIIDALVEDWDRVVDLLGPDGRTDLRALIGKLHGAATSEERTRIALALTRMLGEWLPYDDPVFAKADLRYTSTSDENALDQVLISLSGNPLRYGRPRNAKERILTHRWESAAELREQGREPDAFGVIKLHRDDGSASVPLFQFDESGAPLEVVLRVNRLLRAHDDPWGAADWWFSVNAWLEEPPFELIGRTPDDRLVAAAIALVEG</sequence>
<accession>A0ABQ2HDC6</accession>
<evidence type="ECO:0000313" key="2">
    <source>
        <dbReference type="Proteomes" id="UP000597656"/>
    </source>
</evidence>
<comment type="caution">
    <text evidence="1">The sequence shown here is derived from an EMBL/GenBank/DDBJ whole genome shotgun (WGS) entry which is preliminary data.</text>
</comment>
<protein>
    <submittedName>
        <fullName evidence="1">Uncharacterized protein</fullName>
    </submittedName>
</protein>